<keyword evidence="1" id="KW-0472">Membrane</keyword>
<comment type="caution">
    <text evidence="2">The sequence shown here is derived from an EMBL/GenBank/DDBJ whole genome shotgun (WGS) entry which is preliminary data.</text>
</comment>
<keyword evidence="1" id="KW-1133">Transmembrane helix</keyword>
<accession>A0A0R1R0Z6</accession>
<gene>
    <name evidence="2" type="ORF">FD01_GL003009</name>
</gene>
<dbReference type="PATRIC" id="fig|1423769.4.peg.3248"/>
<organism evidence="2 3">
    <name type="scientific">Lacticaseibacillus manihotivorans DSM 13343 = JCM 12514</name>
    <dbReference type="NCBI Taxonomy" id="1423769"/>
    <lineage>
        <taxon>Bacteria</taxon>
        <taxon>Bacillati</taxon>
        <taxon>Bacillota</taxon>
        <taxon>Bacilli</taxon>
        <taxon>Lactobacillales</taxon>
        <taxon>Lactobacillaceae</taxon>
        <taxon>Lacticaseibacillus</taxon>
    </lineage>
</organism>
<dbReference type="InterPro" id="IPR049731">
    <property type="entry name" value="LVIS_2131-like"/>
</dbReference>
<keyword evidence="1" id="KW-0812">Transmembrane</keyword>
<proteinExistence type="predicted"/>
<reference evidence="2 3" key="1">
    <citation type="journal article" date="2015" name="Genome Announc.">
        <title>Expanding the biotechnology potential of lactobacilli through comparative genomics of 213 strains and associated genera.</title>
        <authorList>
            <person name="Sun Z."/>
            <person name="Harris H.M."/>
            <person name="McCann A."/>
            <person name="Guo C."/>
            <person name="Argimon S."/>
            <person name="Zhang W."/>
            <person name="Yang X."/>
            <person name="Jeffery I.B."/>
            <person name="Cooney J.C."/>
            <person name="Kagawa T.F."/>
            <person name="Liu W."/>
            <person name="Song Y."/>
            <person name="Salvetti E."/>
            <person name="Wrobel A."/>
            <person name="Rasinkangas P."/>
            <person name="Parkhill J."/>
            <person name="Rea M.C."/>
            <person name="O'Sullivan O."/>
            <person name="Ritari J."/>
            <person name="Douillard F.P."/>
            <person name="Paul Ross R."/>
            <person name="Yang R."/>
            <person name="Briner A.E."/>
            <person name="Felis G.E."/>
            <person name="de Vos W.M."/>
            <person name="Barrangou R."/>
            <person name="Klaenhammer T.R."/>
            <person name="Caufield P.W."/>
            <person name="Cui Y."/>
            <person name="Zhang H."/>
            <person name="O'Toole P.W."/>
        </authorList>
    </citation>
    <scope>NUCLEOTIDE SEQUENCE [LARGE SCALE GENOMIC DNA]</scope>
    <source>
        <strain evidence="2 3">DSM 13343</strain>
    </source>
</reference>
<evidence type="ECO:0000313" key="2">
    <source>
        <dbReference type="EMBL" id="KRL50973.1"/>
    </source>
</evidence>
<feature type="transmembrane region" description="Helical" evidence="1">
    <location>
        <begin position="6"/>
        <end position="26"/>
    </location>
</feature>
<dbReference type="AlphaFoldDB" id="A0A0R1R0Z6"/>
<evidence type="ECO:0000313" key="3">
    <source>
        <dbReference type="Proteomes" id="UP000051790"/>
    </source>
</evidence>
<keyword evidence="3" id="KW-1185">Reference proteome</keyword>
<dbReference type="Proteomes" id="UP000051790">
    <property type="component" value="Unassembled WGS sequence"/>
</dbReference>
<feature type="transmembrane region" description="Helical" evidence="1">
    <location>
        <begin position="46"/>
        <end position="68"/>
    </location>
</feature>
<protein>
    <submittedName>
        <fullName evidence="2">Uncharacterized protein</fullName>
    </submittedName>
</protein>
<evidence type="ECO:0000256" key="1">
    <source>
        <dbReference type="SAM" id="Phobius"/>
    </source>
</evidence>
<dbReference type="OrthoDB" id="2311501at2"/>
<name>A0A0R1R0Z6_9LACO</name>
<dbReference type="EMBL" id="AZEU01000063">
    <property type="protein sequence ID" value="KRL50973.1"/>
    <property type="molecule type" value="Genomic_DNA"/>
</dbReference>
<sequence>MSAWNLIGLAAWVLILAYAIFMAWNIRSRHLKMVVVFRKQHAGRTVLIDIIEAVVLVAALYGMSYVTWLRPVDYADKTAISTKYTYDKLMLQTDSDRSYFVSVTSGNGTQPVHYYTYWTEGSKYQISSRNADVSDATDALTVRAAAYPWQTKKLAKLEKTDEKAYVATYIGTYKPTFLNGLGMHVGHTAQRFSLIRIPNDTFQKVEAAK</sequence>
<dbReference type="RefSeq" id="WP_056962685.1">
    <property type="nucleotide sequence ID" value="NZ_AZEU01000063.1"/>
</dbReference>
<dbReference type="NCBIfam" id="NF040508">
    <property type="entry name" value="LVIS_2131_fam"/>
    <property type="match status" value="1"/>
</dbReference>